<dbReference type="Gene3D" id="3.40.630.40">
    <property type="entry name" value="Zn-dependent exopeptidases"/>
    <property type="match status" value="1"/>
</dbReference>
<sequence>MKLKNKTAAFFALLILLLIGFILYQSLKTPVSVVIQAGHEGRTCGNTGAVCKNYKEVEWNVKVADMAAKQLKAWGIDVKRVPADTLPVRAKIAVAIHFDSAKHICRSGASVGYPDTNASRTFAKHWKALYTPYFPFTWHTDNFTDNLKHYYAYHIIHAEKFLVLELGEITCQKQTAWLRPRLHKIALLVAYAIAEELGKQVPKPSVL</sequence>
<feature type="domain" description="MurNAc-LAA" evidence="1">
    <location>
        <begin position="33"/>
        <end position="190"/>
    </location>
</feature>
<dbReference type="Pfam" id="PF01520">
    <property type="entry name" value="Amidase_3"/>
    <property type="match status" value="1"/>
</dbReference>
<proteinExistence type="predicted"/>
<dbReference type="GO" id="GO:0008745">
    <property type="term" value="F:N-acetylmuramoyl-L-alanine amidase activity"/>
    <property type="evidence" value="ECO:0007669"/>
    <property type="project" value="InterPro"/>
</dbReference>
<dbReference type="GO" id="GO:0009253">
    <property type="term" value="P:peptidoglycan catabolic process"/>
    <property type="evidence" value="ECO:0007669"/>
    <property type="project" value="InterPro"/>
</dbReference>
<dbReference type="AlphaFoldDB" id="A0A1W1C941"/>
<gene>
    <name evidence="2" type="ORF">MNB_SV-10-236</name>
</gene>
<dbReference type="EMBL" id="FPHL01000028">
    <property type="protein sequence ID" value="SFV62358.1"/>
    <property type="molecule type" value="Genomic_DNA"/>
</dbReference>
<organism evidence="2">
    <name type="scientific">hydrothermal vent metagenome</name>
    <dbReference type="NCBI Taxonomy" id="652676"/>
    <lineage>
        <taxon>unclassified sequences</taxon>
        <taxon>metagenomes</taxon>
        <taxon>ecological metagenomes</taxon>
    </lineage>
</organism>
<evidence type="ECO:0000313" key="2">
    <source>
        <dbReference type="EMBL" id="SFV62358.1"/>
    </source>
</evidence>
<name>A0A1W1C941_9ZZZZ</name>
<reference evidence="2" key="1">
    <citation type="submission" date="2016-10" db="EMBL/GenBank/DDBJ databases">
        <authorList>
            <person name="de Groot N.N."/>
        </authorList>
    </citation>
    <scope>NUCLEOTIDE SEQUENCE</scope>
</reference>
<dbReference type="SUPFAM" id="SSF53187">
    <property type="entry name" value="Zn-dependent exopeptidases"/>
    <property type="match status" value="1"/>
</dbReference>
<protein>
    <recommendedName>
        <fullName evidence="1">MurNAc-LAA domain-containing protein</fullName>
    </recommendedName>
</protein>
<evidence type="ECO:0000259" key="1">
    <source>
        <dbReference type="Pfam" id="PF01520"/>
    </source>
</evidence>
<accession>A0A1W1C941</accession>
<dbReference type="InterPro" id="IPR002508">
    <property type="entry name" value="MurNAc-LAA_cat"/>
</dbReference>